<feature type="transmembrane region" description="Helical" evidence="4">
    <location>
        <begin position="199"/>
        <end position="220"/>
    </location>
</feature>
<dbReference type="Pfam" id="PF14689">
    <property type="entry name" value="SPOB_a"/>
    <property type="match status" value="1"/>
</dbReference>
<evidence type="ECO:0000259" key="6">
    <source>
        <dbReference type="Pfam" id="PF14689"/>
    </source>
</evidence>
<organism evidence="7 8">
    <name type="scientific">Faecalibacterium wellingii</name>
    <dbReference type="NCBI Taxonomy" id="2929491"/>
    <lineage>
        <taxon>Bacteria</taxon>
        <taxon>Bacillati</taxon>
        <taxon>Bacillota</taxon>
        <taxon>Clostridia</taxon>
        <taxon>Eubacteriales</taxon>
        <taxon>Oscillospiraceae</taxon>
        <taxon>Faecalibacterium</taxon>
    </lineage>
</organism>
<dbReference type="CDD" id="cd16935">
    <property type="entry name" value="HATPase_AgrC-ComD-like"/>
    <property type="match status" value="1"/>
</dbReference>
<evidence type="ECO:0000256" key="2">
    <source>
        <dbReference type="ARBA" id="ARBA00022679"/>
    </source>
</evidence>
<feature type="transmembrane region" description="Helical" evidence="4">
    <location>
        <begin position="63"/>
        <end position="82"/>
    </location>
</feature>
<feature type="domain" description="Sensor histidine kinase NatK-like C-terminal" evidence="5">
    <location>
        <begin position="339"/>
        <end position="438"/>
    </location>
</feature>
<evidence type="ECO:0000259" key="5">
    <source>
        <dbReference type="Pfam" id="PF14501"/>
    </source>
</evidence>
<dbReference type="SUPFAM" id="SSF55890">
    <property type="entry name" value="Sporulation response regulatory protein Spo0B"/>
    <property type="match status" value="1"/>
</dbReference>
<keyword evidence="4" id="KW-1133">Transmembrane helix</keyword>
<keyword evidence="2" id="KW-0808">Transferase</keyword>
<dbReference type="SUPFAM" id="SSF55874">
    <property type="entry name" value="ATPase domain of HSP90 chaperone/DNA topoisomerase II/histidine kinase"/>
    <property type="match status" value="1"/>
</dbReference>
<dbReference type="InterPro" id="IPR039506">
    <property type="entry name" value="SPOB_a"/>
</dbReference>
<protein>
    <submittedName>
        <fullName evidence="7">GHKL domain-containing protein</fullName>
    </submittedName>
</protein>
<dbReference type="Gene3D" id="3.30.565.10">
    <property type="entry name" value="Histidine kinase-like ATPase, C-terminal domain"/>
    <property type="match status" value="1"/>
</dbReference>
<gene>
    <name evidence="7" type="ORF">WF834_09090</name>
</gene>
<dbReference type="AlphaFoldDB" id="A0AB35YAG2"/>
<keyword evidence="4" id="KW-0812">Transmembrane</keyword>
<keyword evidence="1" id="KW-0597">Phosphoprotein</keyword>
<accession>A0AB35YAG2</accession>
<dbReference type="RefSeq" id="WP_339395652.1">
    <property type="nucleotide sequence ID" value="NZ_JBBFGL010000008.1"/>
</dbReference>
<keyword evidence="3" id="KW-0418">Kinase</keyword>
<dbReference type="PANTHER" id="PTHR40448">
    <property type="entry name" value="TWO-COMPONENT SENSOR HISTIDINE KINASE"/>
    <property type="match status" value="1"/>
</dbReference>
<dbReference type="Gene3D" id="1.10.287.130">
    <property type="match status" value="1"/>
</dbReference>
<dbReference type="Proteomes" id="UP001373196">
    <property type="component" value="Unassembled WGS sequence"/>
</dbReference>
<evidence type="ECO:0000256" key="4">
    <source>
        <dbReference type="SAM" id="Phobius"/>
    </source>
</evidence>
<feature type="transmembrane region" description="Helical" evidence="4">
    <location>
        <begin position="39"/>
        <end position="57"/>
    </location>
</feature>
<evidence type="ECO:0000313" key="7">
    <source>
        <dbReference type="EMBL" id="MEJ5196320.1"/>
    </source>
</evidence>
<dbReference type="GO" id="GO:0042802">
    <property type="term" value="F:identical protein binding"/>
    <property type="evidence" value="ECO:0007669"/>
    <property type="project" value="TreeGrafter"/>
</dbReference>
<dbReference type="Pfam" id="PF14501">
    <property type="entry name" value="HATPase_c_5"/>
    <property type="match status" value="1"/>
</dbReference>
<feature type="transmembrane region" description="Helical" evidence="4">
    <location>
        <begin position="126"/>
        <end position="150"/>
    </location>
</feature>
<comment type="caution">
    <text evidence="7">The sequence shown here is derived from an EMBL/GenBank/DDBJ whole genome shotgun (WGS) entry which is preliminary data.</text>
</comment>
<feature type="transmembrane region" description="Helical" evidence="4">
    <location>
        <begin position="6"/>
        <end position="27"/>
    </location>
</feature>
<dbReference type="InterPro" id="IPR036890">
    <property type="entry name" value="HATPase_C_sf"/>
</dbReference>
<dbReference type="EMBL" id="JBBFGL010000008">
    <property type="protein sequence ID" value="MEJ5196320.1"/>
    <property type="molecule type" value="Genomic_DNA"/>
</dbReference>
<evidence type="ECO:0000256" key="3">
    <source>
        <dbReference type="ARBA" id="ARBA00022777"/>
    </source>
</evidence>
<name>A0AB35YAG2_9FIRM</name>
<dbReference type="InterPro" id="IPR032834">
    <property type="entry name" value="NatK-like_C"/>
</dbReference>
<feature type="domain" description="SpoOB alpha-helical" evidence="6">
    <location>
        <begin position="246"/>
        <end position="288"/>
    </location>
</feature>
<dbReference type="GO" id="GO:0000155">
    <property type="term" value="F:phosphorelay sensor kinase activity"/>
    <property type="evidence" value="ECO:0007669"/>
    <property type="project" value="InterPro"/>
</dbReference>
<evidence type="ECO:0000313" key="8">
    <source>
        <dbReference type="Proteomes" id="UP001373196"/>
    </source>
</evidence>
<proteinExistence type="predicted"/>
<sequence>MLVNFALFGRFFLEFAMMYPAEYLCLASLQEHLRAPRKTYAIGASVITLMSLAGAAVCSMLDIETNFLLIPLLIISFWLLRWRTDREVSISQTMFLFSVSAVMMSVCTLLAVVLNAEAELDNALPVFLPSTSVICLTLSVILSTIFRFTAVRWSQWLLQEYHGEAFWESAWPLPALYAAFLVFCMPKEIGIVLMNRIRIIAVLAVSISLLGIFLLLYEMYHVAKEYTRSSQLDRENQLLAVESRRYMELRSYLEQTRHLRHDFRQHLHVISGLTEAGRLDELKSYLSQYESELSDARPTLCANAAVDALAGHYDYEARRQGIPVEWKLELPRFLPLPEADLCTILGNLLENALHASQKLPPEERQVKVLARMLSPAMMGLMVENRYDGVLKKQGRVLHSTKHDGQGIGLVSVETAVRRYNGNLTVETGGNVFRANVLLNL</sequence>
<feature type="transmembrane region" description="Helical" evidence="4">
    <location>
        <begin position="94"/>
        <end position="114"/>
    </location>
</feature>
<dbReference type="InterPro" id="IPR016120">
    <property type="entry name" value="Sig_transdc_His_kin_SpoOB"/>
</dbReference>
<keyword evidence="4" id="KW-0472">Membrane</keyword>
<reference evidence="7" key="1">
    <citation type="submission" date="2024-03" db="EMBL/GenBank/DDBJ databases">
        <authorList>
            <person name="Plomp N."/>
            <person name="Harmsen H.J."/>
        </authorList>
    </citation>
    <scope>NUCLEOTIDE SEQUENCE</scope>
    <source>
        <strain evidence="7">HTF-128</strain>
    </source>
</reference>
<dbReference type="PANTHER" id="PTHR40448:SF1">
    <property type="entry name" value="TWO-COMPONENT SENSOR HISTIDINE KINASE"/>
    <property type="match status" value="1"/>
</dbReference>
<evidence type="ECO:0000256" key="1">
    <source>
        <dbReference type="ARBA" id="ARBA00022553"/>
    </source>
</evidence>